<dbReference type="GO" id="GO:0005886">
    <property type="term" value="C:plasma membrane"/>
    <property type="evidence" value="ECO:0007669"/>
    <property type="project" value="TreeGrafter"/>
</dbReference>
<dbReference type="InterPro" id="IPR007110">
    <property type="entry name" value="Ig-like_dom"/>
</dbReference>
<keyword evidence="3 6" id="KW-1015">Disulfide bond</keyword>
<dbReference type="InterPro" id="IPR016332">
    <property type="entry name" value="A1B_glyco/leuk_Ig-like_rcpt"/>
</dbReference>
<dbReference type="PROSITE" id="PS50835">
    <property type="entry name" value="IG_LIKE"/>
    <property type="match status" value="1"/>
</dbReference>
<evidence type="ECO:0000313" key="10">
    <source>
        <dbReference type="Proteomes" id="UP000694547"/>
    </source>
</evidence>
<keyword evidence="1 7" id="KW-0732">Signal</keyword>
<dbReference type="PIRSF" id="PIRSF001979">
    <property type="entry name" value="Alpha_1B_glycoprot_prd"/>
    <property type="match status" value="1"/>
</dbReference>
<keyword evidence="4" id="KW-0325">Glycoprotein</keyword>
<dbReference type="PANTHER" id="PTHR11738:SF184">
    <property type="entry name" value="ALPHA-1B-GLYCOPROTEIN"/>
    <property type="match status" value="1"/>
</dbReference>
<dbReference type="Proteomes" id="UP000694547">
    <property type="component" value="Chromosome 20"/>
</dbReference>
<organism evidence="9 10">
    <name type="scientific">Peromyscus maniculatus bairdii</name>
    <name type="common">Prairie deer mouse</name>
    <dbReference type="NCBI Taxonomy" id="230844"/>
    <lineage>
        <taxon>Eukaryota</taxon>
        <taxon>Metazoa</taxon>
        <taxon>Chordata</taxon>
        <taxon>Craniata</taxon>
        <taxon>Vertebrata</taxon>
        <taxon>Euteleostomi</taxon>
        <taxon>Mammalia</taxon>
        <taxon>Eutheria</taxon>
        <taxon>Euarchontoglires</taxon>
        <taxon>Glires</taxon>
        <taxon>Rodentia</taxon>
        <taxon>Myomorpha</taxon>
        <taxon>Muroidea</taxon>
        <taxon>Cricetidae</taxon>
        <taxon>Neotominae</taxon>
        <taxon>Peromyscus</taxon>
    </lineage>
</organism>
<evidence type="ECO:0000256" key="4">
    <source>
        <dbReference type="ARBA" id="ARBA00023180"/>
    </source>
</evidence>
<dbReference type="Ensembl" id="ENSPEMT00000040243.1">
    <property type="protein sequence ID" value="ENSPEMP00000036714.1"/>
    <property type="gene ID" value="ENSPEMG00000019572.2"/>
</dbReference>
<feature type="signal peptide" evidence="7">
    <location>
        <begin position="1"/>
        <end position="18"/>
    </location>
</feature>
<evidence type="ECO:0000256" key="3">
    <source>
        <dbReference type="ARBA" id="ARBA00023157"/>
    </source>
</evidence>
<dbReference type="PANTHER" id="PTHR11738">
    <property type="entry name" value="MHC CLASS I NK CELL RECEPTOR"/>
    <property type="match status" value="1"/>
</dbReference>
<evidence type="ECO:0000259" key="8">
    <source>
        <dbReference type="PROSITE" id="PS50835"/>
    </source>
</evidence>
<dbReference type="InterPro" id="IPR013783">
    <property type="entry name" value="Ig-like_fold"/>
</dbReference>
<proteinExistence type="predicted"/>
<dbReference type="Gene3D" id="2.60.40.10">
    <property type="entry name" value="Immunoglobulins"/>
    <property type="match status" value="4"/>
</dbReference>
<feature type="chain" id="PRO_5034423227" evidence="7">
    <location>
        <begin position="19"/>
        <end position="509"/>
    </location>
</feature>
<dbReference type="FunFam" id="2.60.40.10:FF:000049">
    <property type="entry name" value="Leukocyte immunoglobulin-like receptor subfamily B member 1"/>
    <property type="match status" value="1"/>
</dbReference>
<dbReference type="SMART" id="SM00409">
    <property type="entry name" value="IG"/>
    <property type="match status" value="2"/>
</dbReference>
<feature type="disulfide bond" evidence="6">
    <location>
        <begin position="135"/>
        <end position="178"/>
    </location>
</feature>
<keyword evidence="5" id="KW-0393">Immunoglobulin domain</keyword>
<dbReference type="AlphaFoldDB" id="A0A8C8W786"/>
<keyword evidence="2" id="KW-0677">Repeat</keyword>
<evidence type="ECO:0000256" key="7">
    <source>
        <dbReference type="SAM" id="SignalP"/>
    </source>
</evidence>
<feature type="disulfide bond" evidence="6">
    <location>
        <begin position="49"/>
        <end position="96"/>
    </location>
</feature>
<name>A0A8C8W786_PERMB</name>
<dbReference type="FunFam" id="2.60.40.10:FF:000033">
    <property type="entry name" value="Killer cell immunoglobulin-like receptor"/>
    <property type="match status" value="2"/>
</dbReference>
<feature type="domain" description="Ig-like" evidence="8">
    <location>
        <begin position="305"/>
        <end position="385"/>
    </location>
</feature>
<dbReference type="InterPro" id="IPR036179">
    <property type="entry name" value="Ig-like_dom_sf"/>
</dbReference>
<evidence type="ECO:0000256" key="5">
    <source>
        <dbReference type="ARBA" id="ARBA00023319"/>
    </source>
</evidence>
<reference evidence="9" key="3">
    <citation type="submission" date="2025-09" db="UniProtKB">
        <authorList>
            <consortium name="Ensembl"/>
        </authorList>
    </citation>
    <scope>IDENTIFICATION</scope>
</reference>
<evidence type="ECO:0000256" key="2">
    <source>
        <dbReference type="ARBA" id="ARBA00022737"/>
    </source>
</evidence>
<evidence type="ECO:0000256" key="6">
    <source>
        <dbReference type="PIRSR" id="PIRSR001979-1"/>
    </source>
</evidence>
<dbReference type="InterPro" id="IPR050412">
    <property type="entry name" value="Ig-like_Receptors_ImmuneReg"/>
</dbReference>
<sequence>MSLLAALLLLWGPEWYERQETHRLSSYRFHSGPNPQSLLEPWANLTLTCQSAFLTKDFQLIMNGWRQQRVHHDTYVMSHQFPLGAVTSDNKGVYRCRSFTNPAPPSPSTEPLPAPLLWPDPVSWITPNVATYLVCHAAMRGVTFLLRKEDDDNFLRVRKAQDNVVARFIVRHPGNYRCSYRTDTEGTPSEPSEAVTVTEYAKPPAPMLAFLGTYQTIEHPSSNAVLACKAPRNVFEFQLRQGEKMLTIHGARPLRELSLYYLNLTDMDDQSPLTCRYRLHRSLDTWSEDSEPKELMWSDETQPAPVLTAEPSSHDLEPGSTVHLRCTAPKAGLRFGLLRQGDTYYPLIQMQNPSGTEAVFELHNISTIDSGNYSCVYMEQEPPFSGSAPSELLELQVNGPPPKPKLEVLWTGVVPLGREAKFRCHGHARMVNMELLREGFHTPLWMNQAMRSTTADLKLPFVGPQHSGNYSCRYTAMSPLSFESGTSDPVEVIVEAQSRGQFGWGRSER</sequence>
<dbReference type="InterPro" id="IPR003599">
    <property type="entry name" value="Ig_sub"/>
</dbReference>
<dbReference type="SUPFAM" id="SSF48726">
    <property type="entry name" value="Immunoglobulin"/>
    <property type="match status" value="5"/>
</dbReference>
<accession>A0A8C8W786</accession>
<protein>
    <submittedName>
        <fullName evidence="9">Alpha-1-B glycoprotein</fullName>
    </submittedName>
</protein>
<keyword evidence="10" id="KW-1185">Reference proteome</keyword>
<evidence type="ECO:0000256" key="1">
    <source>
        <dbReference type="ARBA" id="ARBA00022729"/>
    </source>
</evidence>
<dbReference type="GO" id="GO:0002764">
    <property type="term" value="P:immune response-regulating signaling pathway"/>
    <property type="evidence" value="ECO:0007669"/>
    <property type="project" value="TreeGrafter"/>
</dbReference>
<reference evidence="9 10" key="1">
    <citation type="submission" date="2018-10" db="EMBL/GenBank/DDBJ databases">
        <title>Improved assembly of the deer mouse Peromyscus maniculatus genome.</title>
        <authorList>
            <person name="Lassance J.-M."/>
            <person name="Hoekstra H.E."/>
        </authorList>
    </citation>
    <scope>NUCLEOTIDE SEQUENCE [LARGE SCALE GENOMIC DNA]</scope>
</reference>
<reference evidence="9" key="2">
    <citation type="submission" date="2025-08" db="UniProtKB">
        <authorList>
            <consortium name="Ensembl"/>
        </authorList>
    </citation>
    <scope>IDENTIFICATION</scope>
</reference>
<evidence type="ECO:0000313" key="9">
    <source>
        <dbReference type="Ensembl" id="ENSPEMP00000036714.1"/>
    </source>
</evidence>
<dbReference type="GeneTree" id="ENSGT01150000286974"/>